<evidence type="ECO:0000313" key="3">
    <source>
        <dbReference type="EnsemblPlants" id="KQK03548"/>
    </source>
</evidence>
<name>I1HDT3_BRADI</name>
<dbReference type="Gramene" id="KQK03548">
    <property type="protein sequence ID" value="KQK03548"/>
    <property type="gene ID" value="BRADI_2g08505v3"/>
</dbReference>
<keyword evidence="4" id="KW-1185">Reference proteome</keyword>
<dbReference type="AlphaFoldDB" id="I1HDT3"/>
<dbReference type="HOGENOM" id="CLU_2593047_0_0_1"/>
<evidence type="ECO:0000313" key="2">
    <source>
        <dbReference type="EMBL" id="KQK03548.1"/>
    </source>
</evidence>
<dbReference type="EMBL" id="CM000881">
    <property type="protein sequence ID" value="KQK03548.1"/>
    <property type="molecule type" value="Genomic_DNA"/>
</dbReference>
<reference evidence="2" key="2">
    <citation type="submission" date="2017-06" db="EMBL/GenBank/DDBJ databases">
        <title>WGS assembly of Brachypodium distachyon.</title>
        <authorList>
            <consortium name="The International Brachypodium Initiative"/>
            <person name="Lucas S."/>
            <person name="Harmon-Smith M."/>
            <person name="Lail K."/>
            <person name="Tice H."/>
            <person name="Grimwood J."/>
            <person name="Bruce D."/>
            <person name="Barry K."/>
            <person name="Shu S."/>
            <person name="Lindquist E."/>
            <person name="Wang M."/>
            <person name="Pitluck S."/>
            <person name="Vogel J.P."/>
            <person name="Garvin D.F."/>
            <person name="Mockler T.C."/>
            <person name="Schmutz J."/>
            <person name="Rokhsar D."/>
            <person name="Bevan M.W."/>
        </authorList>
    </citation>
    <scope>NUCLEOTIDE SEQUENCE</scope>
    <source>
        <strain evidence="2">Bd21</strain>
    </source>
</reference>
<dbReference type="RefSeq" id="XP_010230686.1">
    <property type="nucleotide sequence ID" value="XM_010232384.3"/>
</dbReference>
<reference evidence="3" key="3">
    <citation type="submission" date="2018-08" db="UniProtKB">
        <authorList>
            <consortium name="EnsemblPlants"/>
        </authorList>
    </citation>
    <scope>IDENTIFICATION</scope>
    <source>
        <strain evidence="3">cv. Bd21</strain>
    </source>
</reference>
<protein>
    <submittedName>
        <fullName evidence="2 3">Uncharacterized protein</fullName>
    </submittedName>
</protein>
<feature type="compositionally biased region" description="Basic and acidic residues" evidence="1">
    <location>
        <begin position="1"/>
        <end position="10"/>
    </location>
</feature>
<accession>I1HDT3</accession>
<evidence type="ECO:0000313" key="4">
    <source>
        <dbReference type="Proteomes" id="UP000008810"/>
    </source>
</evidence>
<dbReference type="EnsemblPlants" id="KQK03548">
    <property type="protein sequence ID" value="KQK03548"/>
    <property type="gene ID" value="BRADI_2g08505v3"/>
</dbReference>
<proteinExistence type="predicted"/>
<evidence type="ECO:0000256" key="1">
    <source>
        <dbReference type="SAM" id="MobiDB-lite"/>
    </source>
</evidence>
<feature type="compositionally biased region" description="Pro residues" evidence="1">
    <location>
        <begin position="25"/>
        <end position="45"/>
    </location>
</feature>
<sequence length="80" mass="8732">MSGDDGDKAKACGGGGEYETFRGPPSYPPPHPPVVGYPQPAPPPGLYGQREPYSRNRGGYQAGTGYPRYNCCDHWGYHWT</sequence>
<feature type="region of interest" description="Disordered" evidence="1">
    <location>
        <begin position="1"/>
        <end position="59"/>
    </location>
</feature>
<dbReference type="KEGG" id="bdi:104582529"/>
<reference evidence="2 3" key="1">
    <citation type="journal article" date="2010" name="Nature">
        <title>Genome sequencing and analysis of the model grass Brachypodium distachyon.</title>
        <authorList>
            <consortium name="International Brachypodium Initiative"/>
        </authorList>
    </citation>
    <scope>NUCLEOTIDE SEQUENCE [LARGE SCALE GENOMIC DNA]</scope>
    <source>
        <strain evidence="2 3">Bd21</strain>
    </source>
</reference>
<gene>
    <name evidence="3" type="primary">LOC104582529</name>
    <name evidence="2" type="ORF">BRADI_2g08505v3</name>
</gene>
<organism evidence="2">
    <name type="scientific">Brachypodium distachyon</name>
    <name type="common">Purple false brome</name>
    <name type="synonym">Trachynia distachya</name>
    <dbReference type="NCBI Taxonomy" id="15368"/>
    <lineage>
        <taxon>Eukaryota</taxon>
        <taxon>Viridiplantae</taxon>
        <taxon>Streptophyta</taxon>
        <taxon>Embryophyta</taxon>
        <taxon>Tracheophyta</taxon>
        <taxon>Spermatophyta</taxon>
        <taxon>Magnoliopsida</taxon>
        <taxon>Liliopsida</taxon>
        <taxon>Poales</taxon>
        <taxon>Poaceae</taxon>
        <taxon>BOP clade</taxon>
        <taxon>Pooideae</taxon>
        <taxon>Stipodae</taxon>
        <taxon>Brachypodieae</taxon>
        <taxon>Brachypodium</taxon>
    </lineage>
</organism>
<dbReference type="GeneID" id="104582529"/>
<dbReference type="Proteomes" id="UP000008810">
    <property type="component" value="Chromosome 2"/>
</dbReference>